<protein>
    <submittedName>
        <fullName evidence="2">Uncharacterized protein</fullName>
    </submittedName>
</protein>
<reference evidence="2 3" key="1">
    <citation type="journal article" date="2016" name="Gene">
        <title>PacBio SMRT assembly of a complex multi-replicon genome reveals chlorocatechol degradative operon in a region of genome plasticity.</title>
        <authorList>
            <person name="Ricker N."/>
            <person name="Shen S.Y."/>
            <person name="Goordial J."/>
            <person name="Jin S."/>
            <person name="Fulthorpe R.R."/>
        </authorList>
    </citation>
    <scope>NUCLEOTIDE SEQUENCE [LARGE SCALE GENOMIC DNA]</scope>
    <source>
        <strain evidence="2 3">OLGA172</strain>
        <plasmid evidence="3">polga1</plasmid>
    </source>
</reference>
<dbReference type="AlphaFoldDB" id="A0A160FWY7"/>
<dbReference type="Proteomes" id="UP000076852">
    <property type="component" value="Plasmid pOLGA1"/>
</dbReference>
<evidence type="ECO:0000313" key="2">
    <source>
        <dbReference type="EMBL" id="ANB77811.1"/>
    </source>
</evidence>
<dbReference type="KEGG" id="buz:AYM40_36255"/>
<gene>
    <name evidence="2" type="ORF">AYM40_36255</name>
</gene>
<evidence type="ECO:0000256" key="1">
    <source>
        <dbReference type="SAM" id="MobiDB-lite"/>
    </source>
</evidence>
<evidence type="ECO:0000313" key="3">
    <source>
        <dbReference type="Proteomes" id="UP000076852"/>
    </source>
</evidence>
<dbReference type="EMBL" id="CP014580">
    <property type="protein sequence ID" value="ANB77811.1"/>
    <property type="molecule type" value="Genomic_DNA"/>
</dbReference>
<geneLocation type="plasmid" evidence="3">
    <name>polga1</name>
</geneLocation>
<keyword evidence="3" id="KW-1185">Reference proteome</keyword>
<feature type="region of interest" description="Disordered" evidence="1">
    <location>
        <begin position="76"/>
        <end position="115"/>
    </location>
</feature>
<proteinExistence type="predicted"/>
<sequence length="115" mass="13056">MGTLPFFLNGVSMTNRRFELFEYRQVLVRMRQVWTAVRIRHQMAASIRNAKRFLFCRAVRCLLLMASMGGIGCVGRSPKGECRRTRRGSFQEGVTQESGCGRRRPTAEETGPTPA</sequence>
<keyword evidence="2" id="KW-0614">Plasmid</keyword>
<organism evidence="2 3">
    <name type="scientific">Paraburkholderia phytofirmans OLGA172</name>
    <dbReference type="NCBI Taxonomy" id="1417228"/>
    <lineage>
        <taxon>Bacteria</taxon>
        <taxon>Pseudomonadati</taxon>
        <taxon>Pseudomonadota</taxon>
        <taxon>Betaproteobacteria</taxon>
        <taxon>Burkholderiales</taxon>
        <taxon>Burkholderiaceae</taxon>
        <taxon>Paraburkholderia</taxon>
    </lineage>
</organism>
<name>A0A160FWY7_9BURK</name>
<accession>A0A160FWY7</accession>